<dbReference type="GO" id="GO:0016208">
    <property type="term" value="F:AMP binding"/>
    <property type="evidence" value="ECO:0007669"/>
    <property type="project" value="TreeGrafter"/>
</dbReference>
<keyword evidence="9" id="KW-1185">Reference proteome</keyword>
<dbReference type="Gene3D" id="3.10.580.10">
    <property type="entry name" value="CBS-domain"/>
    <property type="match status" value="1"/>
</dbReference>
<organism evidence="10">
    <name type="scientific">Anisakis simplex</name>
    <name type="common">Herring worm</name>
    <dbReference type="NCBI Taxonomy" id="6269"/>
    <lineage>
        <taxon>Eukaryota</taxon>
        <taxon>Metazoa</taxon>
        <taxon>Ecdysozoa</taxon>
        <taxon>Nematoda</taxon>
        <taxon>Chromadorea</taxon>
        <taxon>Rhabditida</taxon>
        <taxon>Spirurina</taxon>
        <taxon>Ascaridomorpha</taxon>
        <taxon>Ascaridoidea</taxon>
        <taxon>Anisakidae</taxon>
        <taxon>Anisakis</taxon>
        <taxon>Anisakis simplex complex</taxon>
    </lineage>
</organism>
<dbReference type="OrthoDB" id="449052at2759"/>
<evidence type="ECO:0000313" key="8">
    <source>
        <dbReference type="EMBL" id="VDK18244.1"/>
    </source>
</evidence>
<protein>
    <submittedName>
        <fullName evidence="10">5'-AMP-activated protein kinase subunit gamma-2</fullName>
    </submittedName>
</protein>
<comment type="similarity">
    <text evidence="1">Belongs to the 5'-AMP-activated protein kinase gamma subunit family.</text>
</comment>
<accession>A0A0M3J0K4</accession>
<evidence type="ECO:0000256" key="4">
    <source>
        <dbReference type="ARBA" id="ARBA00025878"/>
    </source>
</evidence>
<feature type="compositionally biased region" description="Basic and acidic residues" evidence="6">
    <location>
        <begin position="23"/>
        <end position="32"/>
    </location>
</feature>
<feature type="region of interest" description="Disordered" evidence="6">
    <location>
        <begin position="1"/>
        <end position="120"/>
    </location>
</feature>
<evidence type="ECO:0000256" key="6">
    <source>
        <dbReference type="SAM" id="MobiDB-lite"/>
    </source>
</evidence>
<reference evidence="8 9" key="2">
    <citation type="submission" date="2018-11" db="EMBL/GenBank/DDBJ databases">
        <authorList>
            <consortium name="Pathogen Informatics"/>
        </authorList>
    </citation>
    <scope>NUCLEOTIDE SEQUENCE [LARGE SCALE GENOMIC DNA]</scope>
</reference>
<dbReference type="InterPro" id="IPR046342">
    <property type="entry name" value="CBS_dom_sf"/>
</dbReference>
<dbReference type="WBParaSite" id="ASIM_0000104301-mRNA-1">
    <property type="protein sequence ID" value="ASIM_0000104301-mRNA-1"/>
    <property type="gene ID" value="ASIM_0000104301"/>
</dbReference>
<dbReference type="CDD" id="cd04618">
    <property type="entry name" value="CBS_euAMPK_gamma-like_repeat1"/>
    <property type="match status" value="1"/>
</dbReference>
<feature type="region of interest" description="Disordered" evidence="6">
    <location>
        <begin position="157"/>
        <end position="207"/>
    </location>
</feature>
<dbReference type="SUPFAM" id="SSF54631">
    <property type="entry name" value="CBS-domain pair"/>
    <property type="match status" value="1"/>
</dbReference>
<comment type="subunit">
    <text evidence="4">AMPK is a heterotrimer of an alpha catalytic subunit (PRKAA1 or PRKAA2), a beta (PRKAB1 or PRKAB2) and a gamma non-catalytic subunits (PRKAG1, PRKAG2 or PRKAG3). Interacts with FNIP1 and FNIP2.</text>
</comment>
<keyword evidence="2" id="KW-0677">Repeat</keyword>
<evidence type="ECO:0000259" key="7">
    <source>
        <dbReference type="PROSITE" id="PS51371"/>
    </source>
</evidence>
<dbReference type="GO" id="GO:0019887">
    <property type="term" value="F:protein kinase regulator activity"/>
    <property type="evidence" value="ECO:0007669"/>
    <property type="project" value="TreeGrafter"/>
</dbReference>
<dbReference type="SMART" id="SM00116">
    <property type="entry name" value="CBS"/>
    <property type="match status" value="2"/>
</dbReference>
<proteinExistence type="inferred from homology"/>
<feature type="compositionally biased region" description="Polar residues" evidence="6">
    <location>
        <begin position="33"/>
        <end position="47"/>
    </location>
</feature>
<sequence length="433" mass="48362">MIAAKNSIRKALHIGKERHHRQNDKQTQERHSLSSPNHSDEANNTLQPPSSPSTSRKTSFKEKHKIFAAFHHHSSSNGDTSSPPKKASAAVSPADASSSSSVSSPSSPKTSLSNAQQSPKYVDGQLARVRIKPGHEVILRLHQLSVDVEQVIITHPTKPNKNAKDGLKVPKKSSIQPRTTGYAETGDLANLRDHHHRSRSISAQPPTTLLGTSVASSSVTVPALRGFLRGSILNANRYSPFKSTRSSRFSVVRHPPSTVYDFEGWHTVLDQKSQDAVYSLFMKAHKCYDLIPTSSKLVVFDTELPVRKAFFALVYNGVRAAPLWDSNKQEFIGMLTITDFIEILNRYYTDDSKSDGIKELEEHKISTWRETFEKDGKARALITIDPSESLHRAVQILCESKVHRLPVMERGSGNISYILTHKRLIKFLYLYVN</sequence>
<dbReference type="GO" id="GO:0005634">
    <property type="term" value="C:nucleus"/>
    <property type="evidence" value="ECO:0007669"/>
    <property type="project" value="TreeGrafter"/>
</dbReference>
<evidence type="ECO:0000313" key="9">
    <source>
        <dbReference type="Proteomes" id="UP000267096"/>
    </source>
</evidence>
<evidence type="ECO:0000313" key="10">
    <source>
        <dbReference type="WBParaSite" id="ASIM_0000104301-mRNA-1"/>
    </source>
</evidence>
<dbReference type="InterPro" id="IPR050511">
    <property type="entry name" value="AMPK_gamma/SDS23_families"/>
</dbReference>
<dbReference type="PANTHER" id="PTHR13780:SF35">
    <property type="entry name" value="LD22662P"/>
    <property type="match status" value="1"/>
</dbReference>
<gene>
    <name evidence="8" type="ORF">ASIM_LOCUS937</name>
</gene>
<feature type="compositionally biased region" description="Basic residues" evidence="6">
    <location>
        <begin position="7"/>
        <end position="22"/>
    </location>
</feature>
<dbReference type="GO" id="GO:0005737">
    <property type="term" value="C:cytoplasm"/>
    <property type="evidence" value="ECO:0007669"/>
    <property type="project" value="TreeGrafter"/>
</dbReference>
<evidence type="ECO:0000256" key="5">
    <source>
        <dbReference type="PROSITE-ProRule" id="PRU00703"/>
    </source>
</evidence>
<feature type="domain" description="CBS" evidence="7">
    <location>
        <begin position="377"/>
        <end position="433"/>
    </location>
</feature>
<dbReference type="PROSITE" id="PS51371">
    <property type="entry name" value="CBS"/>
    <property type="match status" value="2"/>
</dbReference>
<dbReference type="Pfam" id="PF00571">
    <property type="entry name" value="CBS"/>
    <property type="match status" value="2"/>
</dbReference>
<dbReference type="PANTHER" id="PTHR13780">
    <property type="entry name" value="AMP-ACTIVATED PROTEIN KINASE, GAMMA REGULATORY SUBUNIT"/>
    <property type="match status" value="1"/>
</dbReference>
<dbReference type="Proteomes" id="UP000267096">
    <property type="component" value="Unassembled WGS sequence"/>
</dbReference>
<dbReference type="GO" id="GO:0031588">
    <property type="term" value="C:nucleotide-activated protein kinase complex"/>
    <property type="evidence" value="ECO:0007669"/>
    <property type="project" value="TreeGrafter"/>
</dbReference>
<keyword evidence="3 5" id="KW-0129">CBS domain</keyword>
<evidence type="ECO:0000256" key="3">
    <source>
        <dbReference type="ARBA" id="ARBA00023122"/>
    </source>
</evidence>
<dbReference type="AlphaFoldDB" id="A0A0M3J0K4"/>
<name>A0A0M3J0K4_ANISI</name>
<reference evidence="10" key="1">
    <citation type="submission" date="2017-02" db="UniProtKB">
        <authorList>
            <consortium name="WormBaseParasite"/>
        </authorList>
    </citation>
    <scope>IDENTIFICATION</scope>
</reference>
<evidence type="ECO:0000256" key="1">
    <source>
        <dbReference type="ARBA" id="ARBA00006750"/>
    </source>
</evidence>
<feature type="compositionally biased region" description="Low complexity" evidence="6">
    <location>
        <begin position="79"/>
        <end position="111"/>
    </location>
</feature>
<dbReference type="EMBL" id="UYRR01000825">
    <property type="protein sequence ID" value="VDK18244.1"/>
    <property type="molecule type" value="Genomic_DNA"/>
</dbReference>
<dbReference type="GO" id="GO:0019901">
    <property type="term" value="F:protein kinase binding"/>
    <property type="evidence" value="ECO:0007669"/>
    <property type="project" value="TreeGrafter"/>
</dbReference>
<dbReference type="InterPro" id="IPR000644">
    <property type="entry name" value="CBS_dom"/>
</dbReference>
<feature type="compositionally biased region" description="Basic residues" evidence="6">
    <location>
        <begin position="62"/>
        <end position="74"/>
    </location>
</feature>
<feature type="domain" description="CBS" evidence="7">
    <location>
        <begin position="292"/>
        <end position="352"/>
    </location>
</feature>
<evidence type="ECO:0000256" key="2">
    <source>
        <dbReference type="ARBA" id="ARBA00022737"/>
    </source>
</evidence>